<gene>
    <name evidence="6" type="ordered locus">Hoch_5913</name>
</gene>
<dbReference type="SMART" id="SM00267">
    <property type="entry name" value="GGDEF"/>
    <property type="match status" value="1"/>
</dbReference>
<dbReference type="InterPro" id="IPR008984">
    <property type="entry name" value="SMAD_FHA_dom_sf"/>
</dbReference>
<accession>D0LIN2</accession>
<dbReference type="STRING" id="502025.Hoch_5913"/>
<dbReference type="GO" id="GO:0043709">
    <property type="term" value="P:cell adhesion involved in single-species biofilm formation"/>
    <property type="evidence" value="ECO:0007669"/>
    <property type="project" value="TreeGrafter"/>
</dbReference>
<feature type="domain" description="GGDEF" evidence="5">
    <location>
        <begin position="173"/>
        <end position="307"/>
    </location>
</feature>
<reference evidence="6 7" key="1">
    <citation type="journal article" date="2010" name="Stand. Genomic Sci.">
        <title>Complete genome sequence of Haliangium ochraceum type strain (SMP-2).</title>
        <authorList>
            <consortium name="US DOE Joint Genome Institute (JGI-PGF)"/>
            <person name="Ivanova N."/>
            <person name="Daum C."/>
            <person name="Lang E."/>
            <person name="Abt B."/>
            <person name="Kopitz M."/>
            <person name="Saunders E."/>
            <person name="Lapidus A."/>
            <person name="Lucas S."/>
            <person name="Glavina Del Rio T."/>
            <person name="Nolan M."/>
            <person name="Tice H."/>
            <person name="Copeland A."/>
            <person name="Cheng J.F."/>
            <person name="Chen F."/>
            <person name="Bruce D."/>
            <person name="Goodwin L."/>
            <person name="Pitluck S."/>
            <person name="Mavromatis K."/>
            <person name="Pati A."/>
            <person name="Mikhailova N."/>
            <person name="Chen A."/>
            <person name="Palaniappan K."/>
            <person name="Land M."/>
            <person name="Hauser L."/>
            <person name="Chang Y.J."/>
            <person name="Jeffries C.D."/>
            <person name="Detter J.C."/>
            <person name="Brettin T."/>
            <person name="Rohde M."/>
            <person name="Goker M."/>
            <person name="Bristow J."/>
            <person name="Markowitz V."/>
            <person name="Eisen J.A."/>
            <person name="Hugenholtz P."/>
            <person name="Kyrpides N.C."/>
            <person name="Klenk H.P."/>
        </authorList>
    </citation>
    <scope>NUCLEOTIDE SEQUENCE [LARGE SCALE GENOMIC DNA]</scope>
    <source>
        <strain evidence="7">DSM 14365 / CIP 107738 / JCM 11303 / AJ 13395 / SMP-2</strain>
    </source>
</reference>
<dbReference type="FunFam" id="3.30.70.270:FF:000001">
    <property type="entry name" value="Diguanylate cyclase domain protein"/>
    <property type="match status" value="1"/>
</dbReference>
<dbReference type="GO" id="GO:1902201">
    <property type="term" value="P:negative regulation of bacterial-type flagellum-dependent cell motility"/>
    <property type="evidence" value="ECO:0007669"/>
    <property type="project" value="TreeGrafter"/>
</dbReference>
<dbReference type="NCBIfam" id="TIGR00254">
    <property type="entry name" value="GGDEF"/>
    <property type="match status" value="1"/>
</dbReference>
<dbReference type="PROSITE" id="PS50006">
    <property type="entry name" value="FHA_DOMAIN"/>
    <property type="match status" value="1"/>
</dbReference>
<dbReference type="InterPro" id="IPR050469">
    <property type="entry name" value="Diguanylate_Cyclase"/>
</dbReference>
<feature type="domain" description="FHA" evidence="4">
    <location>
        <begin position="52"/>
        <end position="104"/>
    </location>
</feature>
<dbReference type="SUPFAM" id="SSF55073">
    <property type="entry name" value="Nucleotide cyclase"/>
    <property type="match status" value="1"/>
</dbReference>
<dbReference type="EMBL" id="CP001804">
    <property type="protein sequence ID" value="ACY18388.1"/>
    <property type="molecule type" value="Genomic_DNA"/>
</dbReference>
<dbReference type="SMART" id="SM00240">
    <property type="entry name" value="FHA"/>
    <property type="match status" value="1"/>
</dbReference>
<name>D0LIN2_HALO1</name>
<organism evidence="6 7">
    <name type="scientific">Haliangium ochraceum (strain DSM 14365 / JCM 11303 / SMP-2)</name>
    <dbReference type="NCBI Taxonomy" id="502025"/>
    <lineage>
        <taxon>Bacteria</taxon>
        <taxon>Pseudomonadati</taxon>
        <taxon>Myxococcota</taxon>
        <taxon>Polyangia</taxon>
        <taxon>Haliangiales</taxon>
        <taxon>Kofleriaceae</taxon>
        <taxon>Haliangium</taxon>
    </lineage>
</organism>
<evidence type="ECO:0000259" key="5">
    <source>
        <dbReference type="PROSITE" id="PS50887"/>
    </source>
</evidence>
<dbReference type="SUPFAM" id="SSF49879">
    <property type="entry name" value="SMAD/FHA domain"/>
    <property type="match status" value="1"/>
</dbReference>
<dbReference type="RefSeq" id="WP_012830980.1">
    <property type="nucleotide sequence ID" value="NC_013440.1"/>
</dbReference>
<dbReference type="AlphaFoldDB" id="D0LIN2"/>
<protein>
    <recommendedName>
        <fullName evidence="1">diguanylate cyclase</fullName>
        <ecNumber evidence="1">2.7.7.65</ecNumber>
    </recommendedName>
</protein>
<dbReference type="CDD" id="cd00060">
    <property type="entry name" value="FHA"/>
    <property type="match status" value="1"/>
</dbReference>
<dbReference type="InterPro" id="IPR029787">
    <property type="entry name" value="Nucleotide_cyclase"/>
</dbReference>
<dbReference type="eggNOG" id="COG3706">
    <property type="taxonomic scope" value="Bacteria"/>
</dbReference>
<evidence type="ECO:0000313" key="6">
    <source>
        <dbReference type="EMBL" id="ACY18388.1"/>
    </source>
</evidence>
<dbReference type="GO" id="GO:0005886">
    <property type="term" value="C:plasma membrane"/>
    <property type="evidence" value="ECO:0007669"/>
    <property type="project" value="TreeGrafter"/>
</dbReference>
<dbReference type="InterPro" id="IPR043128">
    <property type="entry name" value="Rev_trsase/Diguanyl_cyclase"/>
</dbReference>
<feature type="region of interest" description="Disordered" evidence="3">
    <location>
        <begin position="1"/>
        <end position="23"/>
    </location>
</feature>
<proteinExistence type="predicted"/>
<dbReference type="Pfam" id="PF00990">
    <property type="entry name" value="GGDEF"/>
    <property type="match status" value="1"/>
</dbReference>
<dbReference type="PANTHER" id="PTHR45138:SF9">
    <property type="entry name" value="DIGUANYLATE CYCLASE DGCM-RELATED"/>
    <property type="match status" value="1"/>
</dbReference>
<dbReference type="PANTHER" id="PTHR45138">
    <property type="entry name" value="REGULATORY COMPONENTS OF SENSORY TRANSDUCTION SYSTEM"/>
    <property type="match status" value="1"/>
</dbReference>
<dbReference type="PROSITE" id="PS50887">
    <property type="entry name" value="GGDEF"/>
    <property type="match status" value="1"/>
</dbReference>
<dbReference type="InterPro" id="IPR000160">
    <property type="entry name" value="GGDEF_dom"/>
</dbReference>
<evidence type="ECO:0000256" key="1">
    <source>
        <dbReference type="ARBA" id="ARBA00012528"/>
    </source>
</evidence>
<dbReference type="InterPro" id="IPR000253">
    <property type="entry name" value="FHA_dom"/>
</dbReference>
<dbReference type="Gene3D" id="3.30.70.270">
    <property type="match status" value="1"/>
</dbReference>
<evidence type="ECO:0000256" key="3">
    <source>
        <dbReference type="SAM" id="MobiDB-lite"/>
    </source>
</evidence>
<evidence type="ECO:0000256" key="2">
    <source>
        <dbReference type="ARBA" id="ARBA00034247"/>
    </source>
</evidence>
<dbReference type="Proteomes" id="UP000001880">
    <property type="component" value="Chromosome"/>
</dbReference>
<comment type="catalytic activity">
    <reaction evidence="2">
        <text>2 GTP = 3',3'-c-di-GMP + 2 diphosphate</text>
        <dbReference type="Rhea" id="RHEA:24898"/>
        <dbReference type="ChEBI" id="CHEBI:33019"/>
        <dbReference type="ChEBI" id="CHEBI:37565"/>
        <dbReference type="ChEBI" id="CHEBI:58805"/>
        <dbReference type="EC" id="2.7.7.65"/>
    </reaction>
</comment>
<dbReference type="eggNOG" id="COG1716">
    <property type="taxonomic scope" value="Bacteria"/>
</dbReference>
<dbReference type="KEGG" id="hoh:Hoch_5913"/>
<dbReference type="OrthoDB" id="5460745at2"/>
<evidence type="ECO:0000259" key="4">
    <source>
        <dbReference type="PROSITE" id="PS50006"/>
    </source>
</evidence>
<dbReference type="Gene3D" id="2.60.200.20">
    <property type="match status" value="1"/>
</dbReference>
<dbReference type="HOGENOM" id="CLU_064267_0_0_7"/>
<evidence type="ECO:0000313" key="7">
    <source>
        <dbReference type="Proteomes" id="UP000001880"/>
    </source>
</evidence>
<dbReference type="Pfam" id="PF00498">
    <property type="entry name" value="FHA"/>
    <property type="match status" value="1"/>
</dbReference>
<sequence>MHRWDDITGELSGVSLRPNTPRDDSFARDRPCLVVISGSNIGQMFHLDSGEVVIGRSRQATIQLTDEGISRKHTSIRVSEEDDRQFWLHDLGSRNGTYCNGQRVHARRLRDGDKIQLGRGVMLRFGYQDKFDETFQRLMQESALRDGLTQAYNKRYFSERLDSEVRFAQRHKEPLSLLLMDLDGFKQINDRYGHIAGDQVLHAFARAVQRSIRNEDVFARYGGEEFAVLSRSISVEDALSMAERLRALTAELTVEFQNRRIGLTVSIGVASVPELQVADCTELLGAADRALYWAKAHGRNQVVLFHPGLDEQRQSEQYSRVPSEEATARDIRPYAELAADDDGADAAELADIARAAAAVAADDE</sequence>
<keyword evidence="7" id="KW-1185">Reference proteome</keyword>
<dbReference type="EC" id="2.7.7.65" evidence="1"/>
<dbReference type="GO" id="GO:0052621">
    <property type="term" value="F:diguanylate cyclase activity"/>
    <property type="evidence" value="ECO:0007669"/>
    <property type="project" value="UniProtKB-EC"/>
</dbReference>
<dbReference type="CDD" id="cd01949">
    <property type="entry name" value="GGDEF"/>
    <property type="match status" value="1"/>
</dbReference>